<dbReference type="Pfam" id="PF00483">
    <property type="entry name" value="NTP_transferase"/>
    <property type="match status" value="1"/>
</dbReference>
<dbReference type="EC" id="2.7.7.-" evidence="4"/>
<dbReference type="SUPFAM" id="SSF53448">
    <property type="entry name" value="Nucleotide-diphospho-sugar transferases"/>
    <property type="match status" value="1"/>
</dbReference>
<evidence type="ECO:0000256" key="1">
    <source>
        <dbReference type="ARBA" id="ARBA00022679"/>
    </source>
</evidence>
<dbReference type="PANTHER" id="PTHR43584">
    <property type="entry name" value="NUCLEOTIDYL TRANSFERASE"/>
    <property type="match status" value="1"/>
</dbReference>
<keyword evidence="5" id="KW-1185">Reference proteome</keyword>
<evidence type="ECO:0000256" key="2">
    <source>
        <dbReference type="ARBA" id="ARBA00022695"/>
    </source>
</evidence>
<keyword evidence="1 4" id="KW-0808">Transferase</keyword>
<dbReference type="InterPro" id="IPR029044">
    <property type="entry name" value="Nucleotide-diphossugar_trans"/>
</dbReference>
<gene>
    <name evidence="4" type="ORF">J2T57_000068</name>
</gene>
<dbReference type="PANTHER" id="PTHR43584:SF8">
    <property type="entry name" value="N-ACETYLMURAMATE ALPHA-1-PHOSPHATE URIDYLYLTRANSFERASE"/>
    <property type="match status" value="1"/>
</dbReference>
<proteinExistence type="predicted"/>
<dbReference type="EMBL" id="JALJXV010000001">
    <property type="protein sequence ID" value="MCP1672976.1"/>
    <property type="molecule type" value="Genomic_DNA"/>
</dbReference>
<dbReference type="CDD" id="cd06422">
    <property type="entry name" value="NTP_transferase_like_1"/>
    <property type="match status" value="1"/>
</dbReference>
<dbReference type="NCBIfam" id="NF045761">
    <property type="entry name" value="NAMPUrTaseMurU"/>
    <property type="match status" value="1"/>
</dbReference>
<accession>A0AAE3G046</accession>
<keyword evidence="2 4" id="KW-0548">Nucleotidyltransferase</keyword>
<evidence type="ECO:0000313" key="5">
    <source>
        <dbReference type="Proteomes" id="UP001205843"/>
    </source>
</evidence>
<sequence>MKAMILAAGRGKRMRPLTDQTPKPLLEVGGKPLIVWHLQALAEAGFTEVVINHAWLGQQIPARLGEGSEFGLHIRYSPEGETGLETGGGIYRALPLLGDAPFLVVNGDIWTDMDFTTLQLAPGDLATLALVANPAHNAEGDFGLYPDGRVGNAGGRRLTYSGVGVFAPALFAGCEPGFFPLAPLLRRAADAGLVGGVHHRGAWEDIGTPARLQALDQTLREQSD</sequence>
<dbReference type="Gene3D" id="3.90.550.10">
    <property type="entry name" value="Spore Coat Polysaccharide Biosynthesis Protein SpsA, Chain A"/>
    <property type="match status" value="1"/>
</dbReference>
<dbReference type="Proteomes" id="UP001205843">
    <property type="component" value="Unassembled WGS sequence"/>
</dbReference>
<dbReference type="InterPro" id="IPR005835">
    <property type="entry name" value="NTP_transferase_dom"/>
</dbReference>
<name>A0AAE3G046_9GAMM</name>
<comment type="caution">
    <text evidence="4">The sequence shown here is derived from an EMBL/GenBank/DDBJ whole genome shotgun (WGS) entry which is preliminary data.</text>
</comment>
<dbReference type="AlphaFoldDB" id="A0AAE3G046"/>
<organism evidence="4 5">
    <name type="scientific">Natronocella acetinitrilica</name>
    <dbReference type="NCBI Taxonomy" id="414046"/>
    <lineage>
        <taxon>Bacteria</taxon>
        <taxon>Pseudomonadati</taxon>
        <taxon>Pseudomonadota</taxon>
        <taxon>Gammaproteobacteria</taxon>
        <taxon>Chromatiales</taxon>
        <taxon>Ectothiorhodospiraceae</taxon>
        <taxon>Natronocella</taxon>
    </lineage>
</organism>
<evidence type="ECO:0000259" key="3">
    <source>
        <dbReference type="Pfam" id="PF00483"/>
    </source>
</evidence>
<dbReference type="RefSeq" id="WP_253472574.1">
    <property type="nucleotide sequence ID" value="NZ_JALJXV010000001.1"/>
</dbReference>
<dbReference type="InterPro" id="IPR050065">
    <property type="entry name" value="GlmU-like"/>
</dbReference>
<feature type="domain" description="Nucleotidyl transferase" evidence="3">
    <location>
        <begin position="2"/>
        <end position="119"/>
    </location>
</feature>
<dbReference type="GO" id="GO:0016779">
    <property type="term" value="F:nucleotidyltransferase activity"/>
    <property type="evidence" value="ECO:0007669"/>
    <property type="project" value="UniProtKB-KW"/>
</dbReference>
<evidence type="ECO:0000313" key="4">
    <source>
        <dbReference type="EMBL" id="MCP1672976.1"/>
    </source>
</evidence>
<protein>
    <submittedName>
        <fullName evidence="4">MurNAc alpha-1-phosphate uridylyltransferase</fullName>
        <ecNumber evidence="4">2.7.7.-</ecNumber>
    </submittedName>
</protein>
<dbReference type="InterPro" id="IPR054790">
    <property type="entry name" value="MurU"/>
</dbReference>
<reference evidence="4" key="1">
    <citation type="submission" date="2022-03" db="EMBL/GenBank/DDBJ databases">
        <title>Genomic Encyclopedia of Type Strains, Phase III (KMG-III): the genomes of soil and plant-associated and newly described type strains.</title>
        <authorList>
            <person name="Whitman W."/>
        </authorList>
    </citation>
    <scope>NUCLEOTIDE SEQUENCE</scope>
    <source>
        <strain evidence="4">ANL 6-2</strain>
    </source>
</reference>